<dbReference type="PANTHER" id="PTHR43050:SF1">
    <property type="entry name" value="SERINE RACEMASE"/>
    <property type="match status" value="1"/>
</dbReference>
<gene>
    <name evidence="6" type="ORF">DX914_15885</name>
</gene>
<dbReference type="GO" id="GO:0030378">
    <property type="term" value="F:serine racemase activity"/>
    <property type="evidence" value="ECO:0007669"/>
    <property type="project" value="TreeGrafter"/>
</dbReference>
<dbReference type="FunFam" id="3.40.50.1100:FF:000005">
    <property type="entry name" value="Threonine dehydratase catabolic"/>
    <property type="match status" value="1"/>
</dbReference>
<dbReference type="OrthoDB" id="9811476at2"/>
<reference evidence="6 7" key="1">
    <citation type="submission" date="2018-08" db="EMBL/GenBank/DDBJ databases">
        <title>Lysobacter sp. zong2l5, whole genome shotgun sequence.</title>
        <authorList>
            <person name="Zhang X."/>
            <person name="Feng G."/>
            <person name="Zhu H."/>
        </authorList>
    </citation>
    <scope>NUCLEOTIDE SEQUENCE [LARGE SCALE GENOMIC DNA]</scope>
    <source>
        <strain evidence="7">zong2l5</strain>
    </source>
</reference>
<dbReference type="Proteomes" id="UP000264492">
    <property type="component" value="Unassembled WGS sequence"/>
</dbReference>
<comment type="cofactor">
    <cofactor evidence="1">
        <name>pyridoxal 5'-phosphate</name>
        <dbReference type="ChEBI" id="CHEBI:597326"/>
    </cofactor>
</comment>
<dbReference type="InterPro" id="IPR001926">
    <property type="entry name" value="TrpB-like_PALP"/>
</dbReference>
<evidence type="ECO:0000259" key="5">
    <source>
        <dbReference type="Pfam" id="PF00291"/>
    </source>
</evidence>
<keyword evidence="7" id="KW-1185">Reference proteome</keyword>
<dbReference type="AlphaFoldDB" id="A0A371JXT8"/>
<dbReference type="Pfam" id="PF00291">
    <property type="entry name" value="PALP"/>
    <property type="match status" value="1"/>
</dbReference>
<dbReference type="EMBL" id="QTSU01000003">
    <property type="protein sequence ID" value="RDZ26473.1"/>
    <property type="molecule type" value="Genomic_DNA"/>
</dbReference>
<keyword evidence="3" id="KW-0663">Pyridoxal phosphate</keyword>
<dbReference type="GO" id="GO:0005524">
    <property type="term" value="F:ATP binding"/>
    <property type="evidence" value="ECO:0007669"/>
    <property type="project" value="TreeGrafter"/>
</dbReference>
<dbReference type="GO" id="GO:0030170">
    <property type="term" value="F:pyridoxal phosphate binding"/>
    <property type="evidence" value="ECO:0007669"/>
    <property type="project" value="TreeGrafter"/>
</dbReference>
<dbReference type="GO" id="GO:0018114">
    <property type="term" value="F:threonine racemase activity"/>
    <property type="evidence" value="ECO:0007669"/>
    <property type="project" value="TreeGrafter"/>
</dbReference>
<dbReference type="SUPFAM" id="SSF53686">
    <property type="entry name" value="Tryptophan synthase beta subunit-like PLP-dependent enzymes"/>
    <property type="match status" value="1"/>
</dbReference>
<protein>
    <submittedName>
        <fullName evidence="6">Pyridoxal-phosphate dependent enzyme</fullName>
    </submittedName>
</protein>
<organism evidence="6 7">
    <name type="scientific">Lysobacter silvisoli</name>
    <dbReference type="NCBI Taxonomy" id="2293254"/>
    <lineage>
        <taxon>Bacteria</taxon>
        <taxon>Pseudomonadati</taxon>
        <taxon>Pseudomonadota</taxon>
        <taxon>Gammaproteobacteria</taxon>
        <taxon>Lysobacterales</taxon>
        <taxon>Lysobacteraceae</taxon>
        <taxon>Lysobacter</taxon>
    </lineage>
</organism>
<evidence type="ECO:0000256" key="2">
    <source>
        <dbReference type="ARBA" id="ARBA00010869"/>
    </source>
</evidence>
<evidence type="ECO:0000256" key="4">
    <source>
        <dbReference type="ARBA" id="ARBA00023239"/>
    </source>
</evidence>
<keyword evidence="4" id="KW-0456">Lyase</keyword>
<name>A0A371JXT8_9GAMM</name>
<evidence type="ECO:0000256" key="1">
    <source>
        <dbReference type="ARBA" id="ARBA00001933"/>
    </source>
</evidence>
<evidence type="ECO:0000256" key="3">
    <source>
        <dbReference type="ARBA" id="ARBA00022898"/>
    </source>
</evidence>
<accession>A0A371JXT8</accession>
<dbReference type="GO" id="GO:0070179">
    <property type="term" value="P:D-serine biosynthetic process"/>
    <property type="evidence" value="ECO:0007669"/>
    <property type="project" value="TreeGrafter"/>
</dbReference>
<proteinExistence type="inferred from homology"/>
<dbReference type="Gene3D" id="3.40.50.1100">
    <property type="match status" value="2"/>
</dbReference>
<evidence type="ECO:0000313" key="7">
    <source>
        <dbReference type="Proteomes" id="UP000264492"/>
    </source>
</evidence>
<dbReference type="GO" id="GO:0003941">
    <property type="term" value="F:L-serine ammonia-lyase activity"/>
    <property type="evidence" value="ECO:0007669"/>
    <property type="project" value="TreeGrafter"/>
</dbReference>
<evidence type="ECO:0000313" key="6">
    <source>
        <dbReference type="EMBL" id="RDZ26473.1"/>
    </source>
</evidence>
<dbReference type="RefSeq" id="WP_115860535.1">
    <property type="nucleotide sequence ID" value="NZ_QTSU01000003.1"/>
</dbReference>
<comment type="caution">
    <text evidence="6">The sequence shown here is derived from an EMBL/GenBank/DDBJ whole genome shotgun (WGS) entry which is preliminary data.</text>
</comment>
<feature type="domain" description="Tryptophan synthase beta chain-like PALP" evidence="5">
    <location>
        <begin position="28"/>
        <end position="312"/>
    </location>
</feature>
<dbReference type="GO" id="GO:0000287">
    <property type="term" value="F:magnesium ion binding"/>
    <property type="evidence" value="ECO:0007669"/>
    <property type="project" value="TreeGrafter"/>
</dbReference>
<dbReference type="PANTHER" id="PTHR43050">
    <property type="entry name" value="SERINE / THREONINE RACEMASE FAMILY MEMBER"/>
    <property type="match status" value="1"/>
</dbReference>
<sequence>MNDSSPPRTALPEFRDVLAAAARIAPYAHATPVLRSRSIDEMAGCELHFKAEHLQRIGAFKFRGACNAVWSLSDQDARRGVVTHSSGNHGAALALAARTRGIDCHVVVPEGAVAAKVAAIAAYGATLHTCAPTIAAREDACARVQRETGAELVHPYTDARVIAGQGTAALELLTAAPELDALIAPVGGGGLIGGTAIAAASVSPSTRVYGAEPAGAAETFASLQAGERVTEFVPDTLCDGLRGTLGAPNFALLQRHGVEVLVADDSDTAAALRLFLHRSKQLLEPSAALALAAVFVHRERFAGLRVGVILSGGNVDQGALATLLAG</sequence>
<comment type="similarity">
    <text evidence="2">Belongs to the serine/threonine dehydratase family.</text>
</comment>
<dbReference type="InterPro" id="IPR036052">
    <property type="entry name" value="TrpB-like_PALP_sf"/>
</dbReference>